<comment type="subcellular location">
    <subcellularLocation>
        <location evidence="1">Nucleus</location>
    </subcellularLocation>
</comment>
<name>A0AAV0WCC3_9HEMI</name>
<reference evidence="8 9" key="1">
    <citation type="submission" date="2023-01" db="EMBL/GenBank/DDBJ databases">
        <authorList>
            <person name="Whitehead M."/>
        </authorList>
    </citation>
    <scope>NUCLEOTIDE SEQUENCE [LARGE SCALE GENOMIC DNA]</scope>
</reference>
<evidence type="ECO:0000313" key="8">
    <source>
        <dbReference type="EMBL" id="CAI6353380.1"/>
    </source>
</evidence>
<organism evidence="8 9">
    <name type="scientific">Macrosiphum euphorbiae</name>
    <name type="common">potato aphid</name>
    <dbReference type="NCBI Taxonomy" id="13131"/>
    <lineage>
        <taxon>Eukaryota</taxon>
        <taxon>Metazoa</taxon>
        <taxon>Ecdysozoa</taxon>
        <taxon>Arthropoda</taxon>
        <taxon>Hexapoda</taxon>
        <taxon>Insecta</taxon>
        <taxon>Pterygota</taxon>
        <taxon>Neoptera</taxon>
        <taxon>Paraneoptera</taxon>
        <taxon>Hemiptera</taxon>
        <taxon>Sternorrhyncha</taxon>
        <taxon>Aphidomorpha</taxon>
        <taxon>Aphidoidea</taxon>
        <taxon>Aphididae</taxon>
        <taxon>Macrosiphini</taxon>
        <taxon>Macrosiphum</taxon>
    </lineage>
</organism>
<evidence type="ECO:0000256" key="5">
    <source>
        <dbReference type="ARBA" id="ARBA00023242"/>
    </source>
</evidence>
<dbReference type="Pfam" id="PF00010">
    <property type="entry name" value="HLH"/>
    <property type="match status" value="1"/>
</dbReference>
<dbReference type="GO" id="GO:0005667">
    <property type="term" value="C:transcription regulator complex"/>
    <property type="evidence" value="ECO:0007669"/>
    <property type="project" value="TreeGrafter"/>
</dbReference>
<feature type="region of interest" description="Disordered" evidence="6">
    <location>
        <begin position="474"/>
        <end position="523"/>
    </location>
</feature>
<evidence type="ECO:0000313" key="9">
    <source>
        <dbReference type="Proteomes" id="UP001160148"/>
    </source>
</evidence>
<feature type="compositionally biased region" description="Low complexity" evidence="6">
    <location>
        <begin position="363"/>
        <end position="375"/>
    </location>
</feature>
<dbReference type="PANTHER" id="PTHR11793:SF13">
    <property type="entry name" value="PROTEIN DAUGHTERLESS"/>
    <property type="match status" value="1"/>
</dbReference>
<dbReference type="GO" id="GO:0000978">
    <property type="term" value="F:RNA polymerase II cis-regulatory region sequence-specific DNA binding"/>
    <property type="evidence" value="ECO:0007669"/>
    <property type="project" value="TreeGrafter"/>
</dbReference>
<evidence type="ECO:0000256" key="3">
    <source>
        <dbReference type="ARBA" id="ARBA00023125"/>
    </source>
</evidence>
<dbReference type="InterPro" id="IPR011598">
    <property type="entry name" value="bHLH_dom"/>
</dbReference>
<keyword evidence="3" id="KW-0238">DNA-binding</keyword>
<feature type="region of interest" description="Disordered" evidence="6">
    <location>
        <begin position="268"/>
        <end position="390"/>
    </location>
</feature>
<sequence>MHHYRTREDETPCGGDPYFYLRLSAGTAPYSPIKLEVDVKPEPHMTPVDCLQHSSPPADSGSAVMDTVGGCGNAAVVADIGGCGGVIVGSGAGVRCKDEGGSTGIGLLALTQLDGYGGYNNKSYCHADGGAVDLQLQHDRVGDDDVDKEHCKYSYGRLIYSSPDDDNVIKHQYGGDEFTPDPARFAAQKPGSSVYNADSYYLDGTGNNSDVWTTSATAQLQSPTTYTTYTNPPNSLLTTSPNMTPNNFPPTNTMLTPENLGYNTIGPNASIPPSGVSPATDGLGTSPLPPMSSLRGAPPSAPSPIAVTPSSMMYPGHNSPTIQSPGDTLGKTLASIYPTDQSVSSYSSNPSTPVSSPPPLAPLAPANSAGSWTPGVVPPHPGSPHFPTDHRTIHLGSRMEERLDDAINVLRNHAESQALSLAGVQHSASGIVPLYHQHLGSPHSATATVGGVPNTYQTLSTCQDSDGPIKIERLSNIKKRKEPPDSSDTKPTSSDHFCSSADEDNEDPSTKAHREKERRQANNVRERIRIRDINEALKELGRMCMTHLKTDKPQTKLGILNMAVEVIMSLEQQVRERNLNPKAACLKRREEEKAEDNVGPKLGHHLSVAQHMVVQAPHFPPMTLPNNQAGLPHNGPQ</sequence>
<dbReference type="SUPFAM" id="SSF47459">
    <property type="entry name" value="HLH, helix-loop-helix DNA-binding domain"/>
    <property type="match status" value="1"/>
</dbReference>
<evidence type="ECO:0000256" key="6">
    <source>
        <dbReference type="SAM" id="MobiDB-lite"/>
    </source>
</evidence>
<dbReference type="CDD" id="cd11467">
    <property type="entry name" value="bHLH_E-protein_Da_like"/>
    <property type="match status" value="1"/>
</dbReference>
<dbReference type="PANTHER" id="PTHR11793">
    <property type="entry name" value="BASIC HELIX-LOOP-HELIX TRANSCRIPTION FACTOR"/>
    <property type="match status" value="1"/>
</dbReference>
<gene>
    <name evidence="8" type="ORF">MEUPH1_LOCUS9508</name>
</gene>
<dbReference type="GO" id="GO:0046983">
    <property type="term" value="F:protein dimerization activity"/>
    <property type="evidence" value="ECO:0007669"/>
    <property type="project" value="InterPro"/>
</dbReference>
<dbReference type="GO" id="GO:0000785">
    <property type="term" value="C:chromatin"/>
    <property type="evidence" value="ECO:0007669"/>
    <property type="project" value="TreeGrafter"/>
</dbReference>
<dbReference type="Proteomes" id="UP001160148">
    <property type="component" value="Unassembled WGS sequence"/>
</dbReference>
<dbReference type="GO" id="GO:0000981">
    <property type="term" value="F:DNA-binding transcription factor activity, RNA polymerase II-specific"/>
    <property type="evidence" value="ECO:0007669"/>
    <property type="project" value="TreeGrafter"/>
</dbReference>
<evidence type="ECO:0000256" key="2">
    <source>
        <dbReference type="ARBA" id="ARBA00023015"/>
    </source>
</evidence>
<dbReference type="Gene3D" id="4.10.280.10">
    <property type="entry name" value="Helix-loop-helix DNA-binding domain"/>
    <property type="match status" value="1"/>
</dbReference>
<keyword evidence="4" id="KW-0804">Transcription</keyword>
<protein>
    <recommendedName>
        <fullName evidence="7">BHLH domain-containing protein</fullName>
    </recommendedName>
</protein>
<keyword evidence="5" id="KW-0539">Nucleus</keyword>
<comment type="caution">
    <text evidence="8">The sequence shown here is derived from an EMBL/GenBank/DDBJ whole genome shotgun (WGS) entry which is preliminary data.</text>
</comment>
<dbReference type="InterPro" id="IPR036638">
    <property type="entry name" value="HLH_DNA-bd_sf"/>
</dbReference>
<evidence type="ECO:0000256" key="1">
    <source>
        <dbReference type="ARBA" id="ARBA00004123"/>
    </source>
</evidence>
<proteinExistence type="predicted"/>
<dbReference type="InterPro" id="IPR051098">
    <property type="entry name" value="NeuroDiff_E-box_TFs"/>
</dbReference>
<dbReference type="GO" id="GO:0005634">
    <property type="term" value="C:nucleus"/>
    <property type="evidence" value="ECO:0007669"/>
    <property type="project" value="UniProtKB-SubCell"/>
</dbReference>
<dbReference type="FunFam" id="4.10.280.10:FF:000001">
    <property type="entry name" value="Putative transcription factor 12"/>
    <property type="match status" value="1"/>
</dbReference>
<keyword evidence="9" id="KW-1185">Reference proteome</keyword>
<feature type="compositionally biased region" description="Low complexity" evidence="6">
    <location>
        <begin position="342"/>
        <end position="354"/>
    </location>
</feature>
<dbReference type="SMART" id="SM00353">
    <property type="entry name" value="HLH"/>
    <property type="match status" value="1"/>
</dbReference>
<feature type="domain" description="BHLH" evidence="7">
    <location>
        <begin position="517"/>
        <end position="570"/>
    </location>
</feature>
<dbReference type="EMBL" id="CARXXK010000002">
    <property type="protein sequence ID" value="CAI6353380.1"/>
    <property type="molecule type" value="Genomic_DNA"/>
</dbReference>
<evidence type="ECO:0000256" key="4">
    <source>
        <dbReference type="ARBA" id="ARBA00023163"/>
    </source>
</evidence>
<evidence type="ECO:0000259" key="7">
    <source>
        <dbReference type="PROSITE" id="PS50888"/>
    </source>
</evidence>
<feature type="compositionally biased region" description="Basic and acidic residues" evidence="6">
    <location>
        <begin position="508"/>
        <end position="523"/>
    </location>
</feature>
<dbReference type="AlphaFoldDB" id="A0AAV0WCC3"/>
<feature type="region of interest" description="Disordered" evidence="6">
    <location>
        <begin position="224"/>
        <end position="243"/>
    </location>
</feature>
<accession>A0AAV0WCC3</accession>
<keyword evidence="2" id="KW-0805">Transcription regulation</keyword>
<dbReference type="PROSITE" id="PS50888">
    <property type="entry name" value="BHLH"/>
    <property type="match status" value="1"/>
</dbReference>